<accession>A0A6M1TGQ1</accession>
<dbReference type="AlphaFoldDB" id="A0A6M1TGQ1"/>
<reference evidence="2 3" key="1">
    <citation type="submission" date="2020-02" db="EMBL/GenBank/DDBJ databases">
        <title>Aliifodinibius halophilus 2W32, complete genome.</title>
        <authorList>
            <person name="Li Y."/>
            <person name="Wu S."/>
        </authorList>
    </citation>
    <scope>NUCLEOTIDE SEQUENCE [LARGE SCALE GENOMIC DNA]</scope>
    <source>
        <strain evidence="2 3">2W32</strain>
    </source>
</reference>
<feature type="chain" id="PRO_5027015404" description="Porin" evidence="1">
    <location>
        <begin position="22"/>
        <end position="348"/>
    </location>
</feature>
<keyword evidence="3" id="KW-1185">Reference proteome</keyword>
<evidence type="ECO:0000256" key="1">
    <source>
        <dbReference type="SAM" id="SignalP"/>
    </source>
</evidence>
<sequence length="348" mass="39074">MKRIILACVGLLYTLTFSSQAQVAVGEKGKLKGKVFSDYYWIAQNNNNDIVNQNGFWFRRIYLTYERKFSDSFSSRLRFSTSNPGDFQSSSKMVPSVKDAYLKWNNGQHQILAGISSTPTWGLVEDIWGYRSVEKSPLDLHDFGSSRDMGLSFKGSIDEGGKLNYHFFVGNGNSNKTELDKGKKLMLSLGYEITEHFVVEVYGDWNDTADNPSKTDSQTLQFFAGYRSDDFNFGALYANQHRNGSFIGGASTEVELVSAFTNMAFSDNVNGFLRADHMFDPYAGGSSNSYIPFAETAESIFIVGGVDFKLDDNIRLMPNLEAIVYSDPIVGPELDPDLIPRLTLYYKF</sequence>
<protein>
    <recommendedName>
        <fullName evidence="4">Porin</fullName>
    </recommendedName>
</protein>
<dbReference type="SUPFAM" id="SSF56935">
    <property type="entry name" value="Porins"/>
    <property type="match status" value="1"/>
</dbReference>
<dbReference type="InterPro" id="IPR023614">
    <property type="entry name" value="Porin_dom_sf"/>
</dbReference>
<dbReference type="EMBL" id="JAALLS010000028">
    <property type="protein sequence ID" value="NGP89944.1"/>
    <property type="molecule type" value="Genomic_DNA"/>
</dbReference>
<feature type="signal peptide" evidence="1">
    <location>
        <begin position="1"/>
        <end position="21"/>
    </location>
</feature>
<gene>
    <name evidence="2" type="ORF">G3569_16410</name>
</gene>
<organism evidence="2 3">
    <name type="scientific">Fodinibius halophilus</name>
    <dbReference type="NCBI Taxonomy" id="1736908"/>
    <lineage>
        <taxon>Bacteria</taxon>
        <taxon>Pseudomonadati</taxon>
        <taxon>Balneolota</taxon>
        <taxon>Balneolia</taxon>
        <taxon>Balneolales</taxon>
        <taxon>Balneolaceae</taxon>
        <taxon>Fodinibius</taxon>
    </lineage>
</organism>
<evidence type="ECO:0008006" key="4">
    <source>
        <dbReference type="Google" id="ProtNLM"/>
    </source>
</evidence>
<evidence type="ECO:0000313" key="2">
    <source>
        <dbReference type="EMBL" id="NGP89944.1"/>
    </source>
</evidence>
<keyword evidence="1" id="KW-0732">Signal</keyword>
<name>A0A6M1TGQ1_9BACT</name>
<comment type="caution">
    <text evidence="2">The sequence shown here is derived from an EMBL/GenBank/DDBJ whole genome shotgun (WGS) entry which is preliminary data.</text>
</comment>
<proteinExistence type="predicted"/>
<dbReference type="RefSeq" id="WP_165271172.1">
    <property type="nucleotide sequence ID" value="NZ_JAALLS010000028.1"/>
</dbReference>
<dbReference type="Proteomes" id="UP000479132">
    <property type="component" value="Unassembled WGS sequence"/>
</dbReference>
<dbReference type="Gene3D" id="2.40.160.10">
    <property type="entry name" value="Porin"/>
    <property type="match status" value="1"/>
</dbReference>
<evidence type="ECO:0000313" key="3">
    <source>
        <dbReference type="Proteomes" id="UP000479132"/>
    </source>
</evidence>